<proteinExistence type="predicted"/>
<evidence type="ECO:0000313" key="1">
    <source>
        <dbReference type="EMBL" id="KRX46288.1"/>
    </source>
</evidence>
<sequence length="68" mass="7776">MFVRRLIKSSTTAMFGKTNSDPLLYTTLRYSDDLTRTHPSTFLLSIRAKKWGGKDSLGEQRHRTSGIE</sequence>
<reference evidence="1 2" key="1">
    <citation type="submission" date="2015-01" db="EMBL/GenBank/DDBJ databases">
        <title>Evolution of Trichinella species and genotypes.</title>
        <authorList>
            <person name="Korhonen P.K."/>
            <person name="Edoardo P."/>
            <person name="Giuseppe L.R."/>
            <person name="Gasser R.B."/>
        </authorList>
    </citation>
    <scope>NUCLEOTIDE SEQUENCE [LARGE SCALE GENOMIC DNA]</scope>
    <source>
        <strain evidence="1">ISS417</strain>
    </source>
</reference>
<keyword evidence="2" id="KW-1185">Reference proteome</keyword>
<organism evidence="1 2">
    <name type="scientific">Trichinella murrelli</name>
    <dbReference type="NCBI Taxonomy" id="144512"/>
    <lineage>
        <taxon>Eukaryota</taxon>
        <taxon>Metazoa</taxon>
        <taxon>Ecdysozoa</taxon>
        <taxon>Nematoda</taxon>
        <taxon>Enoplea</taxon>
        <taxon>Dorylaimia</taxon>
        <taxon>Trichinellida</taxon>
        <taxon>Trichinellidae</taxon>
        <taxon>Trichinella</taxon>
    </lineage>
</organism>
<protein>
    <submittedName>
        <fullName evidence="1">Uncharacterized protein</fullName>
    </submittedName>
</protein>
<dbReference type="Proteomes" id="UP000055048">
    <property type="component" value="Unassembled WGS sequence"/>
</dbReference>
<accession>A0A0V0U4S8</accession>
<gene>
    <name evidence="1" type="ORF">T05_8300</name>
</gene>
<name>A0A0V0U4S8_9BILA</name>
<comment type="caution">
    <text evidence="1">The sequence shown here is derived from an EMBL/GenBank/DDBJ whole genome shotgun (WGS) entry which is preliminary data.</text>
</comment>
<dbReference type="AlphaFoldDB" id="A0A0V0U4S8"/>
<dbReference type="EMBL" id="JYDJ01000060">
    <property type="protein sequence ID" value="KRX46288.1"/>
    <property type="molecule type" value="Genomic_DNA"/>
</dbReference>
<evidence type="ECO:0000313" key="2">
    <source>
        <dbReference type="Proteomes" id="UP000055048"/>
    </source>
</evidence>